<name>A0A157RTB8_9BORD</name>
<gene>
    <name evidence="7" type="primary">argO</name>
    <name evidence="7" type="ORF">SAMEA3906487_01438</name>
</gene>
<dbReference type="GO" id="GO:0005886">
    <property type="term" value="C:plasma membrane"/>
    <property type="evidence" value="ECO:0007669"/>
    <property type="project" value="UniProtKB-SubCell"/>
</dbReference>
<protein>
    <submittedName>
        <fullName evidence="7">Lysine exporter</fullName>
    </submittedName>
</protein>
<feature type="transmembrane region" description="Helical" evidence="6">
    <location>
        <begin position="42"/>
        <end position="66"/>
    </location>
</feature>
<keyword evidence="3 6" id="KW-0812">Transmembrane</keyword>
<organism evidence="7 8">
    <name type="scientific">Bordetella trematum</name>
    <dbReference type="NCBI Taxonomy" id="123899"/>
    <lineage>
        <taxon>Bacteria</taxon>
        <taxon>Pseudomonadati</taxon>
        <taxon>Pseudomonadota</taxon>
        <taxon>Betaproteobacteria</taxon>
        <taxon>Burkholderiales</taxon>
        <taxon>Alcaligenaceae</taxon>
        <taxon>Bordetella</taxon>
    </lineage>
</organism>
<feature type="transmembrane region" description="Helical" evidence="6">
    <location>
        <begin position="187"/>
        <end position="204"/>
    </location>
</feature>
<dbReference type="eggNOG" id="COG1279">
    <property type="taxonomic scope" value="Bacteria"/>
</dbReference>
<proteinExistence type="predicted"/>
<dbReference type="PANTHER" id="PTHR30086">
    <property type="entry name" value="ARGININE EXPORTER PROTEIN ARGO"/>
    <property type="match status" value="1"/>
</dbReference>
<feature type="transmembrane region" description="Helical" evidence="6">
    <location>
        <begin position="72"/>
        <end position="93"/>
    </location>
</feature>
<feature type="transmembrane region" description="Helical" evidence="6">
    <location>
        <begin position="117"/>
        <end position="139"/>
    </location>
</feature>
<dbReference type="PANTHER" id="PTHR30086:SF20">
    <property type="entry name" value="ARGININE EXPORTER PROTEIN ARGO-RELATED"/>
    <property type="match status" value="1"/>
</dbReference>
<evidence type="ECO:0000256" key="4">
    <source>
        <dbReference type="ARBA" id="ARBA00022989"/>
    </source>
</evidence>
<dbReference type="InterPro" id="IPR001123">
    <property type="entry name" value="LeuE-type"/>
</dbReference>
<dbReference type="EMBL" id="LT546645">
    <property type="protein sequence ID" value="SAI68705.1"/>
    <property type="molecule type" value="Genomic_DNA"/>
</dbReference>
<evidence type="ECO:0000256" key="6">
    <source>
        <dbReference type="SAM" id="Phobius"/>
    </source>
</evidence>
<evidence type="ECO:0000313" key="8">
    <source>
        <dbReference type="Proteomes" id="UP000076825"/>
    </source>
</evidence>
<keyword evidence="8" id="KW-1185">Reference proteome</keyword>
<feature type="transmembrane region" description="Helical" evidence="6">
    <location>
        <begin position="151"/>
        <end position="175"/>
    </location>
</feature>
<dbReference type="Pfam" id="PF01810">
    <property type="entry name" value="LysE"/>
    <property type="match status" value="1"/>
</dbReference>
<evidence type="ECO:0000256" key="2">
    <source>
        <dbReference type="ARBA" id="ARBA00022475"/>
    </source>
</evidence>
<sequence>MFTLASPAFLTAWASGTATGLGLFAVVGAQSAFVLRQGLMRAHLFTVLLTCALIDAVFIFGSVWGLQRLTEIIPGLTQAILWFGVTFLAWYGLQSARRAWRGGPLAHCREAVPSRRAALLGAVGFSLLNPHFWLDMVVVGSLAHGFADARIAFAAGVLTASVMWLAVLGVGSRLFAPFFTDARAWRVLDGLIAVVMLLLAWSLATGDLAQAG</sequence>
<evidence type="ECO:0000256" key="5">
    <source>
        <dbReference type="ARBA" id="ARBA00023136"/>
    </source>
</evidence>
<accession>A0A157RTB8</accession>
<dbReference type="GeneID" id="56591272"/>
<dbReference type="RefSeq" id="WP_025514044.1">
    <property type="nucleotide sequence ID" value="NZ_CP016340.1"/>
</dbReference>
<evidence type="ECO:0000256" key="3">
    <source>
        <dbReference type="ARBA" id="ARBA00022692"/>
    </source>
</evidence>
<dbReference type="PATRIC" id="fig|123899.6.peg.1418"/>
<dbReference type="GO" id="GO:0015171">
    <property type="term" value="F:amino acid transmembrane transporter activity"/>
    <property type="evidence" value="ECO:0007669"/>
    <property type="project" value="TreeGrafter"/>
</dbReference>
<reference evidence="7 8" key="1">
    <citation type="submission" date="2016-04" db="EMBL/GenBank/DDBJ databases">
        <authorList>
            <consortium name="Pathogen Informatics"/>
        </authorList>
    </citation>
    <scope>NUCLEOTIDE SEQUENCE [LARGE SCALE GENOMIC DNA]</scope>
    <source>
        <strain evidence="7 8">H044680328</strain>
    </source>
</reference>
<keyword evidence="2" id="KW-1003">Cell membrane</keyword>
<dbReference type="KEGG" id="btrm:SAMEA390648701438"/>
<keyword evidence="5 6" id="KW-0472">Membrane</keyword>
<dbReference type="AlphaFoldDB" id="A0A157RTB8"/>
<dbReference type="Proteomes" id="UP000076825">
    <property type="component" value="Chromosome 1"/>
</dbReference>
<comment type="subcellular location">
    <subcellularLocation>
        <location evidence="1">Cell membrane</location>
        <topology evidence="1">Multi-pass membrane protein</topology>
    </subcellularLocation>
</comment>
<keyword evidence="4 6" id="KW-1133">Transmembrane helix</keyword>
<feature type="transmembrane region" description="Helical" evidence="6">
    <location>
        <begin position="12"/>
        <end position="35"/>
    </location>
</feature>
<evidence type="ECO:0000256" key="1">
    <source>
        <dbReference type="ARBA" id="ARBA00004651"/>
    </source>
</evidence>
<dbReference type="OrthoDB" id="5638726at2"/>
<evidence type="ECO:0000313" key="7">
    <source>
        <dbReference type="EMBL" id="SAI68705.1"/>
    </source>
</evidence>